<evidence type="ECO:0000256" key="2">
    <source>
        <dbReference type="ARBA" id="ARBA00013194"/>
    </source>
</evidence>
<comment type="catalytic activity">
    <reaction evidence="1">
        <text>[protein]-peptidylproline (omega=180) = [protein]-peptidylproline (omega=0)</text>
        <dbReference type="Rhea" id="RHEA:16237"/>
        <dbReference type="Rhea" id="RHEA-COMP:10747"/>
        <dbReference type="Rhea" id="RHEA-COMP:10748"/>
        <dbReference type="ChEBI" id="CHEBI:83833"/>
        <dbReference type="ChEBI" id="CHEBI:83834"/>
        <dbReference type="EC" id="5.2.1.8"/>
    </reaction>
</comment>
<reference evidence="7" key="1">
    <citation type="submission" date="2020-05" db="EMBL/GenBank/DDBJ databases">
        <authorList>
            <person name="Chiriac C."/>
            <person name="Salcher M."/>
            <person name="Ghai R."/>
            <person name="Kavagutti S V."/>
        </authorList>
    </citation>
    <scope>NUCLEOTIDE SEQUENCE</scope>
</reference>
<name>A0A6J6LUB8_9ZZZZ</name>
<evidence type="ECO:0000256" key="4">
    <source>
        <dbReference type="ARBA" id="ARBA00023235"/>
    </source>
</evidence>
<feature type="domain" description="PPIase FKBP-type" evidence="5">
    <location>
        <begin position="106"/>
        <end position="193"/>
    </location>
</feature>
<accession>A0A6J6LUB8</accession>
<dbReference type="Pfam" id="PF00254">
    <property type="entry name" value="FKBP_C"/>
    <property type="match status" value="1"/>
</dbReference>
<proteinExistence type="predicted"/>
<evidence type="ECO:0000313" key="6">
    <source>
        <dbReference type="EMBL" id="CAB4616096.1"/>
    </source>
</evidence>
<dbReference type="InterPro" id="IPR046357">
    <property type="entry name" value="PPIase_dom_sf"/>
</dbReference>
<dbReference type="InterPro" id="IPR001179">
    <property type="entry name" value="PPIase_FKBP_dom"/>
</dbReference>
<dbReference type="Gene3D" id="3.10.50.40">
    <property type="match status" value="1"/>
</dbReference>
<dbReference type="EMBL" id="CAEZVB010000009">
    <property type="protein sequence ID" value="CAB4616096.1"/>
    <property type="molecule type" value="Genomic_DNA"/>
</dbReference>
<sequence length="194" mass="19507">MRKILIAMAPVVFLAACSSSGTDSTEAGIASSPAITSSDYVTNNCAVVGGAPTNSSVAPTSGATLDGVTVVTGKTPTVTIAPALGAATEVVTKTLIPGKGATLKATDVLTFNYCGVGLVTQSQFDSSWANGAPITYGLAELIPGWSVGMPGMKVGEQRLLILPGSQAYGSTPPSSDILPDESLAFVVELVSIQN</sequence>
<dbReference type="EC" id="5.2.1.8" evidence="2"/>
<evidence type="ECO:0000313" key="8">
    <source>
        <dbReference type="EMBL" id="CAB4909149.1"/>
    </source>
</evidence>
<evidence type="ECO:0000313" key="7">
    <source>
        <dbReference type="EMBL" id="CAB4665311.1"/>
    </source>
</evidence>
<dbReference type="PANTHER" id="PTHR43811:SF19">
    <property type="entry name" value="39 KDA FK506-BINDING NUCLEAR PROTEIN"/>
    <property type="match status" value="1"/>
</dbReference>
<evidence type="ECO:0000256" key="1">
    <source>
        <dbReference type="ARBA" id="ARBA00000971"/>
    </source>
</evidence>
<protein>
    <recommendedName>
        <fullName evidence="2">peptidylprolyl isomerase</fullName>
        <ecNumber evidence="2">5.2.1.8</ecNumber>
    </recommendedName>
</protein>
<dbReference type="PROSITE" id="PS50059">
    <property type="entry name" value="FKBP_PPIASE"/>
    <property type="match status" value="1"/>
</dbReference>
<dbReference type="EMBL" id="CAFBMO010000038">
    <property type="protein sequence ID" value="CAB4909149.1"/>
    <property type="molecule type" value="Genomic_DNA"/>
</dbReference>
<organism evidence="7">
    <name type="scientific">freshwater metagenome</name>
    <dbReference type="NCBI Taxonomy" id="449393"/>
    <lineage>
        <taxon>unclassified sequences</taxon>
        <taxon>metagenomes</taxon>
        <taxon>ecological metagenomes</taxon>
    </lineage>
</organism>
<gene>
    <name evidence="6" type="ORF">UFOPK1908_00385</name>
    <name evidence="7" type="ORF">UFOPK2282_00794</name>
    <name evidence="8" type="ORF">UFOPK3576_00984</name>
</gene>
<dbReference type="PANTHER" id="PTHR43811">
    <property type="entry name" value="FKBP-TYPE PEPTIDYL-PROLYL CIS-TRANS ISOMERASE FKPA"/>
    <property type="match status" value="1"/>
</dbReference>
<dbReference type="PROSITE" id="PS51257">
    <property type="entry name" value="PROKAR_LIPOPROTEIN"/>
    <property type="match status" value="1"/>
</dbReference>
<keyword evidence="3" id="KW-0697">Rotamase</keyword>
<evidence type="ECO:0000259" key="5">
    <source>
        <dbReference type="PROSITE" id="PS50059"/>
    </source>
</evidence>
<dbReference type="AlphaFoldDB" id="A0A6J6LUB8"/>
<evidence type="ECO:0000256" key="3">
    <source>
        <dbReference type="ARBA" id="ARBA00023110"/>
    </source>
</evidence>
<dbReference type="SUPFAM" id="SSF54534">
    <property type="entry name" value="FKBP-like"/>
    <property type="match status" value="1"/>
</dbReference>
<keyword evidence="4" id="KW-0413">Isomerase</keyword>
<dbReference type="GO" id="GO:0003755">
    <property type="term" value="F:peptidyl-prolyl cis-trans isomerase activity"/>
    <property type="evidence" value="ECO:0007669"/>
    <property type="project" value="UniProtKB-KW"/>
</dbReference>
<dbReference type="EMBL" id="CAEZWR010000080">
    <property type="protein sequence ID" value="CAB4665311.1"/>
    <property type="molecule type" value="Genomic_DNA"/>
</dbReference>